<name>A0A5V0BEQ3_SALEN</name>
<organism evidence="2">
    <name type="scientific">Salmonella enteritidis</name>
    <dbReference type="NCBI Taxonomy" id="149539"/>
    <lineage>
        <taxon>Bacteria</taxon>
        <taxon>Pseudomonadati</taxon>
        <taxon>Pseudomonadota</taxon>
        <taxon>Gammaproteobacteria</taxon>
        <taxon>Enterobacterales</taxon>
        <taxon>Enterobacteriaceae</taxon>
        <taxon>Salmonella</taxon>
    </lineage>
</organism>
<dbReference type="AlphaFoldDB" id="A0A5V0BEQ3"/>
<accession>A0A5V0BEQ3</accession>
<reference evidence="2" key="1">
    <citation type="submission" date="2018-07" db="EMBL/GenBank/DDBJ databases">
        <authorList>
            <person name="Ashton P.M."/>
            <person name="Dallman T."/>
            <person name="Nair S."/>
            <person name="De Pinna E."/>
            <person name="Peters T."/>
            <person name="Grant K."/>
        </authorList>
    </citation>
    <scope>NUCLEOTIDE SEQUENCE</scope>
    <source>
        <strain evidence="2">245081</strain>
    </source>
</reference>
<comment type="caution">
    <text evidence="2">The sequence shown here is derived from an EMBL/GenBank/DDBJ whole genome shotgun (WGS) entry which is preliminary data.</text>
</comment>
<proteinExistence type="predicted"/>
<evidence type="ECO:0000259" key="1">
    <source>
        <dbReference type="Pfam" id="PF14016"/>
    </source>
</evidence>
<gene>
    <name evidence="2" type="ORF">DUU06_25915</name>
</gene>
<sequence length="196" mass="21344">MEMLLSFEVNIVKVTVRIIISLILIRAGISAVLAATPPQPTPPLSFCHPAQLELSLNDDNGEFVGMSQNGTYIQVHNLSTQDCRVAGRPTILFLDARHHPLPAMAVDGQPETGPGPVILPQILQAHTTRVSILRWTDADVFEETRCINPVYLSVNVGGEIPVVMTTRFKGRLCNARGQPPVYNLSPFQAHITSSGT</sequence>
<evidence type="ECO:0000313" key="2">
    <source>
        <dbReference type="EMBL" id="EBS5460971.1"/>
    </source>
</evidence>
<dbReference type="Pfam" id="PF14016">
    <property type="entry name" value="DUF4232"/>
    <property type="match status" value="1"/>
</dbReference>
<feature type="domain" description="DUF4232" evidence="1">
    <location>
        <begin position="47"/>
        <end position="155"/>
    </location>
</feature>
<protein>
    <submittedName>
        <fullName evidence="2">DUF4232 domain-containing protein</fullName>
    </submittedName>
</protein>
<dbReference type="InterPro" id="IPR025326">
    <property type="entry name" value="DUF4232"/>
</dbReference>
<dbReference type="EMBL" id="AAGVVM010000101">
    <property type="protein sequence ID" value="EBS5460971.1"/>
    <property type="molecule type" value="Genomic_DNA"/>
</dbReference>